<dbReference type="Proteomes" id="UP001346869">
    <property type="component" value="Unassembled WGS sequence"/>
</dbReference>
<dbReference type="AlphaFoldDB" id="A0AAN8AD57"/>
<evidence type="ECO:0000256" key="1">
    <source>
        <dbReference type="SAM" id="MobiDB-lite"/>
    </source>
</evidence>
<organism evidence="2 3">
    <name type="scientific">Eleginops maclovinus</name>
    <name type="common">Patagonian blennie</name>
    <name type="synonym">Eleginus maclovinus</name>
    <dbReference type="NCBI Taxonomy" id="56733"/>
    <lineage>
        <taxon>Eukaryota</taxon>
        <taxon>Metazoa</taxon>
        <taxon>Chordata</taxon>
        <taxon>Craniata</taxon>
        <taxon>Vertebrata</taxon>
        <taxon>Euteleostomi</taxon>
        <taxon>Actinopterygii</taxon>
        <taxon>Neopterygii</taxon>
        <taxon>Teleostei</taxon>
        <taxon>Neoteleostei</taxon>
        <taxon>Acanthomorphata</taxon>
        <taxon>Eupercaria</taxon>
        <taxon>Perciformes</taxon>
        <taxon>Notothenioidei</taxon>
        <taxon>Eleginopidae</taxon>
        <taxon>Eleginops</taxon>
    </lineage>
</organism>
<dbReference type="EMBL" id="JAUZQC010000018">
    <property type="protein sequence ID" value="KAK5855493.1"/>
    <property type="molecule type" value="Genomic_DNA"/>
</dbReference>
<feature type="region of interest" description="Disordered" evidence="1">
    <location>
        <begin position="53"/>
        <end position="88"/>
    </location>
</feature>
<protein>
    <submittedName>
        <fullName evidence="2">Uncharacterized protein</fullName>
    </submittedName>
</protein>
<reference evidence="2 3" key="2">
    <citation type="journal article" date="2023" name="Mol. Biol. Evol.">
        <title>Genomics of Secondarily Temperate Adaptation in the Only Non-Antarctic Icefish.</title>
        <authorList>
            <person name="Rivera-Colon A.G."/>
            <person name="Rayamajhi N."/>
            <person name="Minhas B.F."/>
            <person name="Madrigal G."/>
            <person name="Bilyk K.T."/>
            <person name="Yoon V."/>
            <person name="Hune M."/>
            <person name="Gregory S."/>
            <person name="Cheng C.H.C."/>
            <person name="Catchen J.M."/>
        </authorList>
    </citation>
    <scope>NUCLEOTIDE SEQUENCE [LARGE SCALE GENOMIC DNA]</scope>
    <source>
        <strain evidence="2">JMC-PN-2008</strain>
    </source>
</reference>
<reference evidence="2 3" key="1">
    <citation type="journal article" date="2023" name="Genes (Basel)">
        <title>Chromosome-Level Genome Assembly and Circadian Gene Repertoire of the Patagonia Blennie Eleginops maclovinus-The Closest Ancestral Proxy of Antarctic Cryonotothenioids.</title>
        <authorList>
            <person name="Cheng C.C."/>
            <person name="Rivera-Colon A.G."/>
            <person name="Minhas B.F."/>
            <person name="Wilson L."/>
            <person name="Rayamajhi N."/>
            <person name="Vargas-Chacoff L."/>
            <person name="Catchen J.M."/>
        </authorList>
    </citation>
    <scope>NUCLEOTIDE SEQUENCE [LARGE SCALE GENOMIC DNA]</scope>
    <source>
        <strain evidence="2">JMC-PN-2008</strain>
    </source>
</reference>
<comment type="caution">
    <text evidence="2">The sequence shown here is derived from an EMBL/GenBank/DDBJ whole genome shotgun (WGS) entry which is preliminary data.</text>
</comment>
<sequence length="88" mass="10002">MTASHDRIDYNSHINRAPFKPSASEVPSWQLSAQRLRSSVFLMKLMRRVRAERRLRGSSAQWGKGYNVKPPSQRAHQGLSSSQRDGHG</sequence>
<feature type="compositionally biased region" description="Basic and acidic residues" evidence="1">
    <location>
        <begin position="1"/>
        <end position="10"/>
    </location>
</feature>
<keyword evidence="3" id="KW-1185">Reference proteome</keyword>
<accession>A0AAN8AD57</accession>
<proteinExistence type="predicted"/>
<feature type="region of interest" description="Disordered" evidence="1">
    <location>
        <begin position="1"/>
        <end position="25"/>
    </location>
</feature>
<gene>
    <name evidence="2" type="ORF">PBY51_005591</name>
</gene>
<evidence type="ECO:0000313" key="2">
    <source>
        <dbReference type="EMBL" id="KAK5855493.1"/>
    </source>
</evidence>
<evidence type="ECO:0000313" key="3">
    <source>
        <dbReference type="Proteomes" id="UP001346869"/>
    </source>
</evidence>
<feature type="compositionally biased region" description="Polar residues" evidence="1">
    <location>
        <begin position="74"/>
        <end position="88"/>
    </location>
</feature>
<name>A0AAN8AD57_ELEMC</name>